<evidence type="ECO:0000313" key="2">
    <source>
        <dbReference type="Proteomes" id="UP000618733"/>
    </source>
</evidence>
<reference evidence="1" key="1">
    <citation type="submission" date="2020-12" db="EMBL/GenBank/DDBJ databases">
        <title>Leucobacter sp. CAS2, isolated from Chromium sludge.</title>
        <authorList>
            <person name="Xu Z."/>
        </authorList>
    </citation>
    <scope>NUCLEOTIDE SEQUENCE</scope>
    <source>
        <strain evidence="1">CSA2</strain>
    </source>
</reference>
<keyword evidence="2" id="KW-1185">Reference proteome</keyword>
<gene>
    <name evidence="1" type="ORF">JD292_08245</name>
</gene>
<dbReference type="RefSeq" id="WP_200132275.1">
    <property type="nucleotide sequence ID" value="NZ_JAEHOI010000007.1"/>
</dbReference>
<dbReference type="AlphaFoldDB" id="A0A934QCQ6"/>
<evidence type="ECO:0000313" key="1">
    <source>
        <dbReference type="EMBL" id="MBK0422063.1"/>
    </source>
</evidence>
<comment type="caution">
    <text evidence="1">The sequence shown here is derived from an EMBL/GenBank/DDBJ whole genome shotgun (WGS) entry which is preliminary data.</text>
</comment>
<dbReference type="EMBL" id="JAEHOI010000007">
    <property type="protein sequence ID" value="MBK0422063.1"/>
    <property type="molecule type" value="Genomic_DNA"/>
</dbReference>
<protein>
    <submittedName>
        <fullName evidence="1">Uncharacterized protein</fullName>
    </submittedName>
</protein>
<name>A0A934QCQ6_9MICO</name>
<dbReference type="Proteomes" id="UP000618733">
    <property type="component" value="Unassembled WGS sequence"/>
</dbReference>
<proteinExistence type="predicted"/>
<sequence length="91" mass="9034">MPRLEVQGNELSLAGNALRQAAGLLASDGDTHHNVSSGSVGVDAAIGELLRKLLTHTSAQAASLNGGARTADAVSAAFGALDVQTAASIEP</sequence>
<accession>A0A934QCQ6</accession>
<organism evidence="1 2">
    <name type="scientific">Leucobacter edaphi</name>
    <dbReference type="NCBI Taxonomy" id="2796472"/>
    <lineage>
        <taxon>Bacteria</taxon>
        <taxon>Bacillati</taxon>
        <taxon>Actinomycetota</taxon>
        <taxon>Actinomycetes</taxon>
        <taxon>Micrococcales</taxon>
        <taxon>Microbacteriaceae</taxon>
        <taxon>Leucobacter</taxon>
    </lineage>
</organism>